<dbReference type="AlphaFoldDB" id="A0A3S4G2P1"/>
<gene>
    <name evidence="1" type="primary">dsdA_1</name>
    <name evidence="1" type="ORF">NCTC8272_04419</name>
</gene>
<dbReference type="InterPro" id="IPR036052">
    <property type="entry name" value="TrpB-like_PALP_sf"/>
</dbReference>
<dbReference type="Gene3D" id="3.40.50.1100">
    <property type="match status" value="1"/>
</dbReference>
<proteinExistence type="predicted"/>
<evidence type="ECO:0000313" key="2">
    <source>
        <dbReference type="Proteomes" id="UP000277214"/>
    </source>
</evidence>
<dbReference type="GO" id="GO:0008721">
    <property type="term" value="F:D-serine ammonia-lyase activity"/>
    <property type="evidence" value="ECO:0007669"/>
    <property type="project" value="UniProtKB-EC"/>
</dbReference>
<dbReference type="EC" id="4.3.1.18" evidence="1"/>
<reference evidence="1 2" key="1">
    <citation type="submission" date="2018-12" db="EMBL/GenBank/DDBJ databases">
        <authorList>
            <consortium name="Pathogen Informatics"/>
        </authorList>
    </citation>
    <scope>NUCLEOTIDE SEQUENCE [LARGE SCALE GENOMIC DNA]</scope>
    <source>
        <strain evidence="1 2">NCTC8272</strain>
    </source>
</reference>
<sequence length="134" mass="15804">MERLLDGLYTLDDQTMYDMLGWLAQEEGIRLEPSALAGMAGPQRICAATEYQQRHGFNQTQLATRRIWYGQPGAAWCRRMKWNNTWQKDANTRSVPERRQRHPARHRLMALRLSGLTTLTQHRHQLLRRAMLFQ</sequence>
<dbReference type="SUPFAM" id="SSF53686">
    <property type="entry name" value="Tryptophan synthase beta subunit-like PLP-dependent enzymes"/>
    <property type="match status" value="1"/>
</dbReference>
<dbReference type="EMBL" id="LR134149">
    <property type="protein sequence ID" value="VEA42414.1"/>
    <property type="molecule type" value="Genomic_DNA"/>
</dbReference>
<keyword evidence="1" id="KW-0456">Lyase</keyword>
<name>A0A3S4G2P1_SALET</name>
<accession>A0A3S4G2P1</accession>
<dbReference type="Proteomes" id="UP000277214">
    <property type="component" value="Chromosome 1"/>
</dbReference>
<protein>
    <submittedName>
        <fullName evidence="1">D-serine dehydratase</fullName>
        <ecNumber evidence="1">4.3.1.18</ecNumber>
    </submittedName>
</protein>
<organism evidence="1 2">
    <name type="scientific">Salmonella enterica I</name>
    <dbReference type="NCBI Taxonomy" id="59201"/>
    <lineage>
        <taxon>Bacteria</taxon>
        <taxon>Pseudomonadati</taxon>
        <taxon>Pseudomonadota</taxon>
        <taxon>Gammaproteobacteria</taxon>
        <taxon>Enterobacterales</taxon>
        <taxon>Enterobacteriaceae</taxon>
        <taxon>Salmonella</taxon>
    </lineage>
</organism>
<evidence type="ECO:0000313" key="1">
    <source>
        <dbReference type="EMBL" id="VEA42414.1"/>
    </source>
</evidence>